<gene>
    <name evidence="2" type="ordered locus">KSE_74900</name>
</gene>
<dbReference type="KEGG" id="ksk:KSE_74900"/>
<keyword evidence="3" id="KW-1185">Reference proteome</keyword>
<dbReference type="RefSeq" id="WP_014140535.1">
    <property type="nucleotide sequence ID" value="NC_016109.1"/>
</dbReference>
<evidence type="ECO:0008006" key="4">
    <source>
        <dbReference type="Google" id="ProtNLM"/>
    </source>
</evidence>
<evidence type="ECO:0000313" key="3">
    <source>
        <dbReference type="Proteomes" id="UP000007076"/>
    </source>
</evidence>
<evidence type="ECO:0000313" key="2">
    <source>
        <dbReference type="EMBL" id="BAJ33244.1"/>
    </source>
</evidence>
<accession>E4NJU6</accession>
<sequence>MGAPAALSRWLNDPDGYDALVFWRFDRAVRSTVYMCALANWAREHRKVPVSAEGPGRGGRADHPVARRG</sequence>
<organism evidence="2 3">
    <name type="scientific">Kitasatospora setae (strain ATCC 33774 / DSM 43861 / JCM 3304 / KCC A-0304 / NBRC 14216 / KM-6054)</name>
    <name type="common">Streptomyces setae</name>
    <dbReference type="NCBI Taxonomy" id="452652"/>
    <lineage>
        <taxon>Bacteria</taxon>
        <taxon>Bacillati</taxon>
        <taxon>Actinomycetota</taxon>
        <taxon>Actinomycetes</taxon>
        <taxon>Kitasatosporales</taxon>
        <taxon>Streptomycetaceae</taxon>
        <taxon>Kitasatospora</taxon>
    </lineage>
</organism>
<dbReference type="EMBL" id="AP010968">
    <property type="protein sequence ID" value="BAJ33244.1"/>
    <property type="molecule type" value="Genomic_DNA"/>
</dbReference>
<feature type="compositionally biased region" description="Basic and acidic residues" evidence="1">
    <location>
        <begin position="59"/>
        <end position="69"/>
    </location>
</feature>
<protein>
    <recommendedName>
        <fullName evidence="4">Resolvase/invertase-type recombinase catalytic domain-containing protein</fullName>
    </recommendedName>
</protein>
<dbReference type="AlphaFoldDB" id="E4NJU6"/>
<feature type="region of interest" description="Disordered" evidence="1">
    <location>
        <begin position="49"/>
        <end position="69"/>
    </location>
</feature>
<dbReference type="eggNOG" id="COG1961">
    <property type="taxonomic scope" value="Bacteria"/>
</dbReference>
<dbReference type="Proteomes" id="UP000007076">
    <property type="component" value="Chromosome"/>
</dbReference>
<dbReference type="PATRIC" id="fig|452652.3.peg.7537"/>
<reference evidence="2 3" key="1">
    <citation type="journal article" date="2010" name="DNA Res.">
        <title>Genome sequence of Kitasatospora setae NBRC 14216T: an evolutionary snapshot of the family Streptomycetaceae.</title>
        <authorList>
            <person name="Ichikawa N."/>
            <person name="Oguchi A."/>
            <person name="Ikeda H."/>
            <person name="Ishikawa J."/>
            <person name="Kitani S."/>
            <person name="Watanabe Y."/>
            <person name="Nakamura S."/>
            <person name="Katano Y."/>
            <person name="Kishi E."/>
            <person name="Sasagawa M."/>
            <person name="Ankai A."/>
            <person name="Fukui S."/>
            <person name="Hashimoto Y."/>
            <person name="Kamata S."/>
            <person name="Otoguro M."/>
            <person name="Tanikawa S."/>
            <person name="Nihira T."/>
            <person name="Horinouchi S."/>
            <person name="Ohnishi Y."/>
            <person name="Hayakawa M."/>
            <person name="Kuzuyama T."/>
            <person name="Arisawa A."/>
            <person name="Nomoto F."/>
            <person name="Miura H."/>
            <person name="Takahashi Y."/>
            <person name="Fujita N."/>
        </authorList>
    </citation>
    <scope>NUCLEOTIDE SEQUENCE [LARGE SCALE GENOMIC DNA]</scope>
    <source>
        <strain evidence="3">ATCC 33774 / DSM 43861 / JCM 3304 / KCC A-0304 / NBRC 14216 / KM-6054</strain>
    </source>
</reference>
<dbReference type="HOGENOM" id="CLU_2770422_0_0_11"/>
<name>E4NJU6_KITSK</name>
<evidence type="ECO:0000256" key="1">
    <source>
        <dbReference type="SAM" id="MobiDB-lite"/>
    </source>
</evidence>
<proteinExistence type="predicted"/>